<dbReference type="OrthoDB" id="671439at2759"/>
<dbReference type="GeneID" id="111110312"/>
<dbReference type="InterPro" id="IPR045136">
    <property type="entry name" value="Iah1-like"/>
</dbReference>
<proteinExistence type="predicted"/>
<dbReference type="RefSeq" id="XP_022302463.1">
    <property type="nucleotide sequence ID" value="XM_022446755.1"/>
</dbReference>
<evidence type="ECO:0000259" key="1">
    <source>
        <dbReference type="Pfam" id="PF13472"/>
    </source>
</evidence>
<reference evidence="3" key="2">
    <citation type="submission" date="2025-08" db="UniProtKB">
        <authorList>
            <consortium name="RefSeq"/>
        </authorList>
    </citation>
    <scope>IDENTIFICATION</scope>
    <source>
        <tissue evidence="3">Whole sample</tissue>
    </source>
</reference>
<dbReference type="PANTHER" id="PTHR14209">
    <property type="entry name" value="ISOAMYL ACETATE-HYDROLYZING ESTERASE 1"/>
    <property type="match status" value="1"/>
</dbReference>
<evidence type="ECO:0000313" key="2">
    <source>
        <dbReference type="Proteomes" id="UP000694844"/>
    </source>
</evidence>
<dbReference type="PANTHER" id="PTHR14209:SF19">
    <property type="entry name" value="ISOAMYL ACETATE-HYDROLYZING ESTERASE 1 HOMOLOG"/>
    <property type="match status" value="1"/>
</dbReference>
<protein>
    <submittedName>
        <fullName evidence="3">Isoamyl acetate-hydrolyzing esterase 1 homolog</fullName>
    </submittedName>
</protein>
<feature type="domain" description="SGNH hydrolase-type esterase" evidence="1">
    <location>
        <begin position="18"/>
        <end position="203"/>
    </location>
</feature>
<dbReference type="CDD" id="cd01838">
    <property type="entry name" value="Isoamyl_acetate_hydrolase_like"/>
    <property type="match status" value="1"/>
</dbReference>
<dbReference type="Proteomes" id="UP000694844">
    <property type="component" value="Chromosome 1"/>
</dbReference>
<dbReference type="KEGG" id="cvn:111110312"/>
<accession>A0A8B8BGS8</accession>
<dbReference type="InterPro" id="IPR036514">
    <property type="entry name" value="SGNH_hydro_sf"/>
</dbReference>
<dbReference type="AlphaFoldDB" id="A0A8B8BGS8"/>
<keyword evidence="2" id="KW-1185">Reference proteome</keyword>
<sequence>MSTGKIPARSAWKKVLLVGDSLTQFGFSKEGSYAALLADYLQRKSDVISRGFSGYNTKWCKIILPEILKEFDPEDIAMATIFLGANDSNLPENKTQHVPLPDYKQDLKDMVDMMMTYGIPKERIVLIPPPACDEKAWKKFCLENDKLFTKCNLTAGKYADACLDAARECGTKSVDFYNSMMKREDWQDALCDGLHLSSAGSQLLFYLLRPVVDSLTSELPVIYPDWKDVDINNLTECLKP</sequence>
<dbReference type="Pfam" id="PF13472">
    <property type="entry name" value="Lipase_GDSL_2"/>
    <property type="match status" value="1"/>
</dbReference>
<organism evidence="2 3">
    <name type="scientific">Crassostrea virginica</name>
    <name type="common">Eastern oyster</name>
    <dbReference type="NCBI Taxonomy" id="6565"/>
    <lineage>
        <taxon>Eukaryota</taxon>
        <taxon>Metazoa</taxon>
        <taxon>Spiralia</taxon>
        <taxon>Lophotrochozoa</taxon>
        <taxon>Mollusca</taxon>
        <taxon>Bivalvia</taxon>
        <taxon>Autobranchia</taxon>
        <taxon>Pteriomorphia</taxon>
        <taxon>Ostreida</taxon>
        <taxon>Ostreoidea</taxon>
        <taxon>Ostreidae</taxon>
        <taxon>Crassostrea</taxon>
    </lineage>
</organism>
<evidence type="ECO:0000313" key="3">
    <source>
        <dbReference type="RefSeq" id="XP_022302463.1"/>
    </source>
</evidence>
<name>A0A8B8BGS8_CRAVI</name>
<dbReference type="InterPro" id="IPR013830">
    <property type="entry name" value="SGNH_hydro"/>
</dbReference>
<reference evidence="2" key="1">
    <citation type="submission" date="2024-06" db="UniProtKB">
        <authorList>
            <consortium name="RefSeq"/>
        </authorList>
    </citation>
    <scope>NUCLEOTIDE SEQUENCE [LARGE SCALE GENOMIC DNA]</scope>
</reference>
<gene>
    <name evidence="3" type="primary">LOC111110312</name>
</gene>
<dbReference type="Gene3D" id="3.40.50.1110">
    <property type="entry name" value="SGNH hydrolase"/>
    <property type="match status" value="1"/>
</dbReference>
<dbReference type="SUPFAM" id="SSF52266">
    <property type="entry name" value="SGNH hydrolase"/>
    <property type="match status" value="1"/>
</dbReference>